<dbReference type="Proteomes" id="UP000245764">
    <property type="component" value="Chromosome 8"/>
</dbReference>
<feature type="compositionally biased region" description="Pro residues" evidence="1">
    <location>
        <begin position="59"/>
        <end position="78"/>
    </location>
</feature>
<gene>
    <name evidence="2" type="ORF">ZT1E4_G8694</name>
</gene>
<evidence type="ECO:0000313" key="2">
    <source>
        <dbReference type="EMBL" id="SMR57097.1"/>
    </source>
</evidence>
<feature type="region of interest" description="Disordered" evidence="1">
    <location>
        <begin position="1"/>
        <end position="134"/>
    </location>
</feature>
<organism evidence="2 3">
    <name type="scientific">Zymoseptoria tritici ST99CH_1E4</name>
    <dbReference type="NCBI Taxonomy" id="1276532"/>
    <lineage>
        <taxon>Eukaryota</taxon>
        <taxon>Fungi</taxon>
        <taxon>Dikarya</taxon>
        <taxon>Ascomycota</taxon>
        <taxon>Pezizomycotina</taxon>
        <taxon>Dothideomycetes</taxon>
        <taxon>Dothideomycetidae</taxon>
        <taxon>Mycosphaerellales</taxon>
        <taxon>Mycosphaerellaceae</taxon>
        <taxon>Zymoseptoria</taxon>
    </lineage>
</organism>
<accession>A0A2H1GU64</accession>
<evidence type="ECO:0000313" key="3">
    <source>
        <dbReference type="Proteomes" id="UP000245764"/>
    </source>
</evidence>
<evidence type="ECO:0000256" key="1">
    <source>
        <dbReference type="SAM" id="MobiDB-lite"/>
    </source>
</evidence>
<dbReference type="EMBL" id="LT854260">
    <property type="protein sequence ID" value="SMR57097.1"/>
    <property type="molecule type" value="Genomic_DNA"/>
</dbReference>
<feature type="compositionally biased region" description="Acidic residues" evidence="1">
    <location>
        <begin position="111"/>
        <end position="125"/>
    </location>
</feature>
<sequence>MRNTDYPSPRETNDIVPSRPPGPTGPIMHHPPPEARHAATINLRTRTTGSGSTSVRTPPRLPLFDLPPPPPPPPPIPFSPANVPLPGMVQQAALGTNPNPPSPRRLSRFVEEDEEEDGEDFEGLEEGMGMLVDE</sequence>
<reference evidence="3" key="1">
    <citation type="submission" date="2017-05" db="EMBL/GenBank/DDBJ databases">
        <authorList>
            <person name="Song R."/>
            <person name="Chenine A.L."/>
            <person name="Ruprecht R.M."/>
        </authorList>
    </citation>
    <scope>NUCLEOTIDE SEQUENCE [LARGE SCALE GENOMIC DNA]</scope>
</reference>
<dbReference type="AlphaFoldDB" id="A0A2H1GU64"/>
<name>A0A2H1GU64_ZYMTR</name>
<feature type="compositionally biased region" description="Low complexity" evidence="1">
    <location>
        <begin position="44"/>
        <end position="58"/>
    </location>
</feature>
<proteinExistence type="predicted"/>
<protein>
    <submittedName>
        <fullName evidence="2">Uncharacterized protein</fullName>
    </submittedName>
</protein>